<proteinExistence type="predicted"/>
<reference evidence="1 2" key="1">
    <citation type="submission" date="2013-04" db="EMBL/GenBank/DDBJ databases">
        <title>The Genome Sequence of Treponema medium ATCC 700293.</title>
        <authorList>
            <consortium name="The Broad Institute Genomics Platform"/>
            <person name="Earl A."/>
            <person name="Ward D."/>
            <person name="Feldgarden M."/>
            <person name="Gevers D."/>
            <person name="Leonetti C."/>
            <person name="Blanton J.M."/>
            <person name="Dewhirst F.E."/>
            <person name="Izard J."/>
            <person name="Walker B."/>
            <person name="Young S."/>
            <person name="Zeng Q."/>
            <person name="Gargeya S."/>
            <person name="Fitzgerald M."/>
            <person name="Haas B."/>
            <person name="Abouelleil A."/>
            <person name="Allen A.W."/>
            <person name="Alvarado L."/>
            <person name="Arachchi H.M."/>
            <person name="Berlin A.M."/>
            <person name="Chapman S.B."/>
            <person name="Gainer-Dewar J."/>
            <person name="Goldberg J."/>
            <person name="Griggs A."/>
            <person name="Gujja S."/>
            <person name="Hansen M."/>
            <person name="Howarth C."/>
            <person name="Imamovic A."/>
            <person name="Ireland A."/>
            <person name="Larimer J."/>
            <person name="McCowan C."/>
            <person name="Murphy C."/>
            <person name="Pearson M."/>
            <person name="Poon T.W."/>
            <person name="Priest M."/>
            <person name="Roberts A."/>
            <person name="Saif S."/>
            <person name="Shea T."/>
            <person name="Sisk P."/>
            <person name="Sykes S."/>
            <person name="Wortman J."/>
            <person name="Nusbaum C."/>
            <person name="Birren B."/>
        </authorList>
    </citation>
    <scope>NUCLEOTIDE SEQUENCE [LARGE SCALE GENOMIC DNA]</scope>
    <source>
        <strain evidence="1 2">ATCC 700293</strain>
    </source>
</reference>
<dbReference type="RefSeq" id="WP_016522339.1">
    <property type="nucleotide sequence ID" value="NZ_KE332517.1"/>
</dbReference>
<name>A0AA87NT55_TREMD</name>
<accession>A0AA87NT55</accession>
<evidence type="ECO:0000313" key="1">
    <source>
        <dbReference type="EMBL" id="EPF29640.1"/>
    </source>
</evidence>
<gene>
    <name evidence="1" type="ORF">HMPREF9195_00343</name>
</gene>
<dbReference type="EMBL" id="ATFE01000003">
    <property type="protein sequence ID" value="EPF29640.1"/>
    <property type="molecule type" value="Genomic_DNA"/>
</dbReference>
<dbReference type="Proteomes" id="UP000014634">
    <property type="component" value="Unassembled WGS sequence"/>
</dbReference>
<comment type="caution">
    <text evidence="1">The sequence shown here is derived from an EMBL/GenBank/DDBJ whole genome shotgun (WGS) entry which is preliminary data.</text>
</comment>
<organism evidence="1 2">
    <name type="scientific">Treponema medium ATCC 700293</name>
    <dbReference type="NCBI Taxonomy" id="1125700"/>
    <lineage>
        <taxon>Bacteria</taxon>
        <taxon>Pseudomonadati</taxon>
        <taxon>Spirochaetota</taxon>
        <taxon>Spirochaetia</taxon>
        <taxon>Spirochaetales</taxon>
        <taxon>Treponemataceae</taxon>
        <taxon>Treponema</taxon>
    </lineage>
</organism>
<protein>
    <submittedName>
        <fullName evidence="1">Uncharacterized protein</fullName>
    </submittedName>
</protein>
<dbReference type="AlphaFoldDB" id="A0AA87NT55"/>
<sequence>MTNKVISFESIIGALRDYYDDNDHAKKFIADTFQTPVDLSVFAKQNNIELNYVAPNMELSTEELIIVINEKLTHLRG</sequence>
<evidence type="ECO:0000313" key="2">
    <source>
        <dbReference type="Proteomes" id="UP000014634"/>
    </source>
</evidence>